<comment type="caution">
    <text evidence="4">The sequence shown here is derived from an EMBL/GenBank/DDBJ whole genome shotgun (WGS) entry which is preliminary data.</text>
</comment>
<feature type="transmembrane region" description="Helical" evidence="2">
    <location>
        <begin position="159"/>
        <end position="181"/>
    </location>
</feature>
<feature type="compositionally biased region" description="Basic and acidic residues" evidence="1">
    <location>
        <begin position="29"/>
        <end position="38"/>
    </location>
</feature>
<keyword evidence="3" id="KW-0732">Signal</keyword>
<evidence type="ECO:0000256" key="3">
    <source>
        <dbReference type="SAM" id="SignalP"/>
    </source>
</evidence>
<sequence>MRSLPLTFCAAAAVAAMAFPASATAAGSEPKDPKEHRGSGSVMITPVAVTPGGEVQLRTDACGKGRSAEGDSEAFVSGVRLTPDNGKGLHAEARIRRDATPGDYDVLVTCADGHGRATGTLTVVPRHHASPAAPVRAGGGGTADLAAGRSTTEQGGPGLPHAVTGLALGAAAVTAVALRGARRRRAEHR</sequence>
<feature type="region of interest" description="Disordered" evidence="1">
    <location>
        <begin position="130"/>
        <end position="156"/>
    </location>
</feature>
<evidence type="ECO:0008006" key="6">
    <source>
        <dbReference type="Google" id="ProtNLM"/>
    </source>
</evidence>
<organism evidence="4 5">
    <name type="scientific">Streptomyces halstedii</name>
    <dbReference type="NCBI Taxonomy" id="1944"/>
    <lineage>
        <taxon>Bacteria</taxon>
        <taxon>Bacillati</taxon>
        <taxon>Actinomycetota</taxon>
        <taxon>Actinomycetes</taxon>
        <taxon>Kitasatosporales</taxon>
        <taxon>Streptomycetaceae</taxon>
        <taxon>Streptomyces</taxon>
    </lineage>
</organism>
<evidence type="ECO:0000313" key="4">
    <source>
        <dbReference type="EMBL" id="MBV7668925.1"/>
    </source>
</evidence>
<protein>
    <recommendedName>
        <fullName evidence="6">Sortase</fullName>
    </recommendedName>
</protein>
<dbReference type="RefSeq" id="WP_228867487.1">
    <property type="nucleotide sequence ID" value="NZ_JAHUVW010000001.1"/>
</dbReference>
<keyword evidence="2" id="KW-0812">Transmembrane</keyword>
<gene>
    <name evidence="4" type="ORF">STHAL_05370</name>
</gene>
<keyword evidence="2" id="KW-0472">Membrane</keyword>
<proteinExistence type="predicted"/>
<evidence type="ECO:0000256" key="1">
    <source>
        <dbReference type="SAM" id="MobiDB-lite"/>
    </source>
</evidence>
<dbReference type="Proteomes" id="UP000735541">
    <property type="component" value="Unassembled WGS sequence"/>
</dbReference>
<feature type="chain" id="PRO_5045482432" description="Sortase" evidence="3">
    <location>
        <begin position="26"/>
        <end position="189"/>
    </location>
</feature>
<accession>A0ABS6TKX7</accession>
<reference evidence="4 5" key="1">
    <citation type="submission" date="2021-07" db="EMBL/GenBank/DDBJ databases">
        <title>Sequencing Streptomyces halstedii LGO-A4 genome an citrus endophytic actinomycete.</title>
        <authorList>
            <person name="Samborskyy M."/>
            <person name="Scott N."/>
            <person name="Deglau R."/>
            <person name="Dickens S."/>
            <person name="Oliveira L.G."/>
        </authorList>
    </citation>
    <scope>NUCLEOTIDE SEQUENCE [LARGE SCALE GENOMIC DNA]</scope>
    <source>
        <strain evidence="4 5">LGO-A4</strain>
    </source>
</reference>
<keyword evidence="5" id="KW-1185">Reference proteome</keyword>
<dbReference type="EMBL" id="JAHUVW010000001">
    <property type="protein sequence ID" value="MBV7668925.1"/>
    <property type="molecule type" value="Genomic_DNA"/>
</dbReference>
<feature type="signal peptide" evidence="3">
    <location>
        <begin position="1"/>
        <end position="25"/>
    </location>
</feature>
<evidence type="ECO:0000313" key="5">
    <source>
        <dbReference type="Proteomes" id="UP000735541"/>
    </source>
</evidence>
<name>A0ABS6TKX7_STRHA</name>
<feature type="region of interest" description="Disordered" evidence="1">
    <location>
        <begin position="24"/>
        <end position="45"/>
    </location>
</feature>
<keyword evidence="2" id="KW-1133">Transmembrane helix</keyword>
<evidence type="ECO:0000256" key="2">
    <source>
        <dbReference type="SAM" id="Phobius"/>
    </source>
</evidence>